<dbReference type="Proteomes" id="UP000681356">
    <property type="component" value="Unassembled WGS sequence"/>
</dbReference>
<evidence type="ECO:0000256" key="2">
    <source>
        <dbReference type="ARBA" id="ARBA00022695"/>
    </source>
</evidence>
<reference evidence="4" key="1">
    <citation type="submission" date="2021-04" db="EMBL/GenBank/DDBJ databases">
        <authorList>
            <person name="Yoon J."/>
        </authorList>
    </citation>
    <scope>NUCLEOTIDE SEQUENCE</scope>
    <source>
        <strain evidence="4">KMU-90</strain>
    </source>
</reference>
<dbReference type="NCBIfam" id="TIGR00125">
    <property type="entry name" value="cyt_tran_rel"/>
    <property type="match status" value="1"/>
</dbReference>
<keyword evidence="5" id="KW-1185">Reference proteome</keyword>
<dbReference type="UniPathway" id="UPA00558">
    <property type="reaction ID" value="UER00742"/>
</dbReference>
<dbReference type="RefSeq" id="WP_212536546.1">
    <property type="nucleotide sequence ID" value="NZ_JAGTUU010000004.1"/>
</dbReference>
<evidence type="ECO:0000256" key="1">
    <source>
        <dbReference type="ARBA" id="ARBA00022679"/>
    </source>
</evidence>
<gene>
    <name evidence="4" type="ORF">KB874_10570</name>
</gene>
<dbReference type="GO" id="GO:0016779">
    <property type="term" value="F:nucleotidyltransferase activity"/>
    <property type="evidence" value="ECO:0007669"/>
    <property type="project" value="UniProtKB-KW"/>
</dbReference>
<dbReference type="PANTHER" id="PTHR43793">
    <property type="entry name" value="FAD SYNTHASE"/>
    <property type="match status" value="1"/>
</dbReference>
<protein>
    <submittedName>
        <fullName evidence="4">Adenylyltransferase/cytidyltransferase family protein</fullName>
    </submittedName>
</protein>
<dbReference type="Pfam" id="PF01467">
    <property type="entry name" value="CTP_transf_like"/>
    <property type="match status" value="1"/>
</dbReference>
<dbReference type="InterPro" id="IPR004821">
    <property type="entry name" value="Cyt_trans-like"/>
</dbReference>
<evidence type="ECO:0000313" key="5">
    <source>
        <dbReference type="Proteomes" id="UP000681356"/>
    </source>
</evidence>
<evidence type="ECO:0000259" key="3">
    <source>
        <dbReference type="Pfam" id="PF01467"/>
    </source>
</evidence>
<accession>A0A8J7WBP1</accession>
<keyword evidence="1" id="KW-0808">Transferase</keyword>
<dbReference type="SUPFAM" id="SSF52374">
    <property type="entry name" value="Nucleotidylyl transferase"/>
    <property type="match status" value="1"/>
</dbReference>
<organism evidence="4 5">
    <name type="scientific">Thetidibacter halocola</name>
    <dbReference type="NCBI Taxonomy" id="2827239"/>
    <lineage>
        <taxon>Bacteria</taxon>
        <taxon>Pseudomonadati</taxon>
        <taxon>Pseudomonadota</taxon>
        <taxon>Alphaproteobacteria</taxon>
        <taxon>Rhodobacterales</taxon>
        <taxon>Roseobacteraceae</taxon>
        <taxon>Thetidibacter</taxon>
    </lineage>
</organism>
<dbReference type="AlphaFoldDB" id="A0A8J7WBP1"/>
<evidence type="ECO:0000313" key="4">
    <source>
        <dbReference type="EMBL" id="MBS0124580.1"/>
    </source>
</evidence>
<dbReference type="Gene3D" id="3.40.50.620">
    <property type="entry name" value="HUPs"/>
    <property type="match status" value="1"/>
</dbReference>
<dbReference type="InterPro" id="IPR050385">
    <property type="entry name" value="Archaeal_FAD_synthase"/>
</dbReference>
<dbReference type="GO" id="GO:0006646">
    <property type="term" value="P:phosphatidylethanolamine biosynthetic process"/>
    <property type="evidence" value="ECO:0007669"/>
    <property type="project" value="UniProtKB-UniPathway"/>
</dbReference>
<sequence length="91" mass="10123">MLTVFTEGVFDLLPMNHMRLLHEARAMGDRLLVGVTPDDDTASYKRRPILTLEERMETVRATGIAAHVLPLPHRPGITAELLDEHAIGLVV</sequence>
<name>A0A8J7WBP1_9RHOB</name>
<proteinExistence type="predicted"/>
<feature type="domain" description="Cytidyltransferase-like" evidence="3">
    <location>
        <begin position="6"/>
        <end position="62"/>
    </location>
</feature>
<dbReference type="PANTHER" id="PTHR43793:SF1">
    <property type="entry name" value="FAD SYNTHASE"/>
    <property type="match status" value="1"/>
</dbReference>
<comment type="caution">
    <text evidence="4">The sequence shown here is derived from an EMBL/GenBank/DDBJ whole genome shotgun (WGS) entry which is preliminary data.</text>
</comment>
<dbReference type="EMBL" id="JAGTUU010000004">
    <property type="protein sequence ID" value="MBS0124580.1"/>
    <property type="molecule type" value="Genomic_DNA"/>
</dbReference>
<dbReference type="InterPro" id="IPR014729">
    <property type="entry name" value="Rossmann-like_a/b/a_fold"/>
</dbReference>
<keyword evidence="2 4" id="KW-0548">Nucleotidyltransferase</keyword>